<feature type="active site" description="Proton donor" evidence="1">
    <location>
        <position position="81"/>
    </location>
</feature>
<dbReference type="PANTHER" id="PTHR30304:SF0">
    <property type="entry name" value="D-TAGATOSE-1,6-BISPHOSPHATE ALDOLASE SUBUNIT GATY-RELATED"/>
    <property type="match status" value="1"/>
</dbReference>
<proteinExistence type="predicted"/>
<organism evidence="3 4">
    <name type="scientific">Enterococcus durans</name>
    <dbReference type="NCBI Taxonomy" id="53345"/>
    <lineage>
        <taxon>Bacteria</taxon>
        <taxon>Bacillati</taxon>
        <taxon>Bacillota</taxon>
        <taxon>Bacilli</taxon>
        <taxon>Lactobacillales</taxon>
        <taxon>Enterococcaceae</taxon>
        <taxon>Enterococcus</taxon>
    </lineage>
</organism>
<name>A0A377KKU9_9ENTE</name>
<evidence type="ECO:0000313" key="4">
    <source>
        <dbReference type="Proteomes" id="UP000254070"/>
    </source>
</evidence>
<dbReference type="GO" id="GO:0008270">
    <property type="term" value="F:zinc ion binding"/>
    <property type="evidence" value="ECO:0007669"/>
    <property type="project" value="InterPro"/>
</dbReference>
<dbReference type="InterPro" id="IPR050246">
    <property type="entry name" value="Class_II_FBP_aldolase"/>
</dbReference>
<dbReference type="GO" id="GO:0004332">
    <property type="term" value="F:fructose-bisphosphate aldolase activity"/>
    <property type="evidence" value="ECO:0007669"/>
    <property type="project" value="UniProtKB-EC"/>
</dbReference>
<dbReference type="NCBIfam" id="TIGR00167">
    <property type="entry name" value="cbbA"/>
    <property type="match status" value="1"/>
</dbReference>
<sequence>MLVALKELLLQARAEKKTIAAFNVPNLEMIRAAIQAAEELNVPVILQHAEGHDSLIPLEEIGPIMVDYAKRSKVPVVVHLDHGKSLKAIITAIKIGFTSVMIDASDQSFEQNVLLTKEVVKIAHSVGVSVEAELGHVFTSSLGGGEGREPDDNLIGSSDDIYTDPELAKLFVEQTNIDCLAIAFGTVHGIYLQEPQLDLERVAKIYQKINIPLVMHGGSGVSEADYQVAIHNGIAKINYYSYANQAGAKAIRNVLKHDASEEQFLEDYIERVTAELKDNYLRAINCFSSSDTVIDTKTGCHFS</sequence>
<keyword evidence="2" id="KW-0862">Zinc</keyword>
<dbReference type="PANTHER" id="PTHR30304">
    <property type="entry name" value="D-TAGATOSE-1,6-BISPHOSPHATE ALDOLASE"/>
    <property type="match status" value="1"/>
</dbReference>
<evidence type="ECO:0000256" key="2">
    <source>
        <dbReference type="PIRSR" id="PIRSR001359-3"/>
    </source>
</evidence>
<dbReference type="AlphaFoldDB" id="A0A377KKU9"/>
<feature type="binding site" evidence="2">
    <location>
        <position position="133"/>
    </location>
    <ligand>
        <name>Zn(2+)</name>
        <dbReference type="ChEBI" id="CHEBI:29105"/>
        <label>2</label>
    </ligand>
</feature>
<feature type="binding site" evidence="2">
    <location>
        <position position="103"/>
    </location>
    <ligand>
        <name>Zn(2+)</name>
        <dbReference type="ChEBI" id="CHEBI:29105"/>
        <label>2</label>
    </ligand>
</feature>
<dbReference type="Proteomes" id="UP000254070">
    <property type="component" value="Unassembled WGS sequence"/>
</dbReference>
<dbReference type="Pfam" id="PF01116">
    <property type="entry name" value="F_bP_aldolase"/>
    <property type="match status" value="1"/>
</dbReference>
<feature type="binding site" evidence="2">
    <location>
        <position position="82"/>
    </location>
    <ligand>
        <name>Zn(2+)</name>
        <dbReference type="ChEBI" id="CHEBI:29105"/>
        <label>1</label>
        <note>catalytic</note>
    </ligand>
</feature>
<evidence type="ECO:0000313" key="3">
    <source>
        <dbReference type="EMBL" id="STP29800.1"/>
    </source>
</evidence>
<dbReference type="SUPFAM" id="SSF51569">
    <property type="entry name" value="Aldolase"/>
    <property type="match status" value="1"/>
</dbReference>
<protein>
    <submittedName>
        <fullName evidence="3">Fructose-1,6-bisphosphate aldolase</fullName>
        <ecNumber evidence="3">4.1.2.13</ecNumber>
    </submittedName>
</protein>
<dbReference type="InterPro" id="IPR013785">
    <property type="entry name" value="Aldolase_TIM"/>
</dbReference>
<dbReference type="Gene3D" id="3.20.20.70">
    <property type="entry name" value="Aldolase class I"/>
    <property type="match status" value="1"/>
</dbReference>
<comment type="cofactor">
    <cofactor evidence="2">
        <name>Zn(2+)</name>
        <dbReference type="ChEBI" id="CHEBI:29105"/>
    </cofactor>
    <text evidence="2">Binds 2 Zn(2+) ions per subunit. One is catalytic and the other provides a structural contribution.</text>
</comment>
<feature type="binding site" evidence="2">
    <location>
        <position position="216"/>
    </location>
    <ligand>
        <name>Zn(2+)</name>
        <dbReference type="ChEBI" id="CHEBI:29105"/>
        <label>1</label>
        <note>catalytic</note>
    </ligand>
</feature>
<feature type="binding site" evidence="2">
    <location>
        <position position="188"/>
    </location>
    <ligand>
        <name>Zn(2+)</name>
        <dbReference type="ChEBI" id="CHEBI:29105"/>
        <label>1</label>
        <note>catalytic</note>
    </ligand>
</feature>
<dbReference type="CDD" id="cd00947">
    <property type="entry name" value="TBP_aldolase_IIB"/>
    <property type="match status" value="1"/>
</dbReference>
<keyword evidence="3" id="KW-0456">Lyase</keyword>
<dbReference type="RefSeq" id="WP_115235440.1">
    <property type="nucleotide sequence ID" value="NZ_CABGIZ010000006.1"/>
</dbReference>
<dbReference type="GO" id="GO:0005975">
    <property type="term" value="P:carbohydrate metabolic process"/>
    <property type="evidence" value="ECO:0007669"/>
    <property type="project" value="InterPro"/>
</dbReference>
<dbReference type="EC" id="4.1.2.13" evidence="3"/>
<keyword evidence="2" id="KW-0479">Metal-binding</keyword>
<gene>
    <name evidence="3" type="primary">fbaA_3</name>
    <name evidence="3" type="ORF">NCTC8129_02029</name>
</gene>
<evidence type="ECO:0000256" key="1">
    <source>
        <dbReference type="PIRSR" id="PIRSR001359-1"/>
    </source>
</evidence>
<dbReference type="InterPro" id="IPR000771">
    <property type="entry name" value="FBA_II"/>
</dbReference>
<reference evidence="3 4" key="1">
    <citation type="submission" date="2018-06" db="EMBL/GenBank/DDBJ databases">
        <authorList>
            <consortium name="Pathogen Informatics"/>
            <person name="Doyle S."/>
        </authorList>
    </citation>
    <scope>NUCLEOTIDE SEQUENCE [LARGE SCALE GENOMIC DNA]</scope>
    <source>
        <strain evidence="3 4">NCTC8129</strain>
    </source>
</reference>
<dbReference type="EMBL" id="UGIF01000002">
    <property type="protein sequence ID" value="STP29800.1"/>
    <property type="molecule type" value="Genomic_DNA"/>
</dbReference>
<accession>A0A377KKU9</accession>
<dbReference type="PIRSF" id="PIRSF001359">
    <property type="entry name" value="F_bP_aldolase_II"/>
    <property type="match status" value="1"/>
</dbReference>